<dbReference type="AlphaFoldDB" id="A0A8K0UDU8"/>
<keyword evidence="4" id="KW-1185">Reference proteome</keyword>
<evidence type="ECO:0000313" key="3">
    <source>
        <dbReference type="EMBL" id="KAH8078429.1"/>
    </source>
</evidence>
<dbReference type="Proteomes" id="UP000813824">
    <property type="component" value="Unassembled WGS sequence"/>
</dbReference>
<dbReference type="OrthoDB" id="3173702at2759"/>
<evidence type="ECO:0000256" key="2">
    <source>
        <dbReference type="SAM" id="Phobius"/>
    </source>
</evidence>
<dbReference type="SUPFAM" id="SSF58100">
    <property type="entry name" value="Bacterial hemolysins"/>
    <property type="match status" value="1"/>
</dbReference>
<keyword evidence="1" id="KW-0175">Coiled coil</keyword>
<organism evidence="3 4">
    <name type="scientific">Cristinia sonorae</name>
    <dbReference type="NCBI Taxonomy" id="1940300"/>
    <lineage>
        <taxon>Eukaryota</taxon>
        <taxon>Fungi</taxon>
        <taxon>Dikarya</taxon>
        <taxon>Basidiomycota</taxon>
        <taxon>Agaricomycotina</taxon>
        <taxon>Agaricomycetes</taxon>
        <taxon>Agaricomycetidae</taxon>
        <taxon>Agaricales</taxon>
        <taxon>Pleurotineae</taxon>
        <taxon>Stephanosporaceae</taxon>
        <taxon>Cristinia</taxon>
    </lineage>
</organism>
<comment type="caution">
    <text evidence="3">The sequence shown here is derived from an EMBL/GenBank/DDBJ whole genome shotgun (WGS) entry which is preliminary data.</text>
</comment>
<protein>
    <submittedName>
        <fullName evidence="3">Uncharacterized protein</fullName>
    </submittedName>
</protein>
<keyword evidence="2" id="KW-0812">Transmembrane</keyword>
<evidence type="ECO:0000256" key="1">
    <source>
        <dbReference type="SAM" id="Coils"/>
    </source>
</evidence>
<reference evidence="3" key="1">
    <citation type="journal article" date="2021" name="New Phytol.">
        <title>Evolutionary innovations through gain and loss of genes in the ectomycorrhizal Boletales.</title>
        <authorList>
            <person name="Wu G."/>
            <person name="Miyauchi S."/>
            <person name="Morin E."/>
            <person name="Kuo A."/>
            <person name="Drula E."/>
            <person name="Varga T."/>
            <person name="Kohler A."/>
            <person name="Feng B."/>
            <person name="Cao Y."/>
            <person name="Lipzen A."/>
            <person name="Daum C."/>
            <person name="Hundley H."/>
            <person name="Pangilinan J."/>
            <person name="Johnson J."/>
            <person name="Barry K."/>
            <person name="LaButti K."/>
            <person name="Ng V."/>
            <person name="Ahrendt S."/>
            <person name="Min B."/>
            <person name="Choi I.G."/>
            <person name="Park H."/>
            <person name="Plett J.M."/>
            <person name="Magnuson J."/>
            <person name="Spatafora J.W."/>
            <person name="Nagy L.G."/>
            <person name="Henrissat B."/>
            <person name="Grigoriev I.V."/>
            <person name="Yang Z.L."/>
            <person name="Xu J."/>
            <person name="Martin F.M."/>
        </authorList>
    </citation>
    <scope>NUCLEOTIDE SEQUENCE</scope>
    <source>
        <strain evidence="3">KKN 215</strain>
    </source>
</reference>
<feature type="coiled-coil region" evidence="1">
    <location>
        <begin position="185"/>
        <end position="241"/>
    </location>
</feature>
<dbReference type="EMBL" id="JAEVFJ010000059">
    <property type="protein sequence ID" value="KAH8078429.1"/>
    <property type="molecule type" value="Genomic_DNA"/>
</dbReference>
<name>A0A8K0UDU8_9AGAR</name>
<feature type="coiled-coil region" evidence="1">
    <location>
        <begin position="300"/>
        <end position="327"/>
    </location>
</feature>
<dbReference type="Gene3D" id="1.20.1170.10">
    <property type="match status" value="1"/>
</dbReference>
<keyword evidence="2" id="KW-1133">Transmembrane helix</keyword>
<proteinExistence type="predicted"/>
<evidence type="ECO:0000313" key="4">
    <source>
        <dbReference type="Proteomes" id="UP000813824"/>
    </source>
</evidence>
<gene>
    <name evidence="3" type="ORF">BXZ70DRAFT_961750</name>
</gene>
<keyword evidence="2" id="KW-0472">Membrane</keyword>
<feature type="transmembrane region" description="Helical" evidence="2">
    <location>
        <begin position="273"/>
        <end position="297"/>
    </location>
</feature>
<accession>A0A8K0UDU8</accession>
<sequence>MSSYIVLPPQYDVIRELGVYDQLPIEVQSSLKGLVLLPPSVRDVAHQAISEEVAKPDTQDKLLKEVNDLNDSVIKVDQAFERVRVGLGQVDNNNYTDPNGLLVPKFQPTWVGFQKKWTSLLWGSRDTATGTQAYINDFIKTIIPEVENIKTDADLANARRNLNNFINRRDPFGHQLNSQETIDLAQQHSQEFTDLRREMEAFRNTFDNFAKDREVQLSRDITQKQEEIETLKLEIKKCQTVVMAMGIALGVTVIVTGAGAIGSMAALGPLGPFFALGALIVGAIAAITELGVLIAYVKQLNGHKAALDAAQAQLLQLQAQLQHLHELQAILQGQKEDITYIAGRLDRFASVWGTVRHDAQLINEGLHAAVGDEGSKRAFMRRVALVKDAYSHLGEALALYTANINRSSSLLKHKE</sequence>
<feature type="transmembrane region" description="Helical" evidence="2">
    <location>
        <begin position="241"/>
        <end position="267"/>
    </location>
</feature>